<feature type="domain" description="C2H2-type" evidence="12">
    <location>
        <begin position="663"/>
        <end position="690"/>
    </location>
</feature>
<dbReference type="Gene3D" id="3.30.160.60">
    <property type="entry name" value="Classic Zinc Finger"/>
    <property type="match status" value="13"/>
</dbReference>
<dbReference type="GO" id="GO:0008270">
    <property type="term" value="F:zinc ion binding"/>
    <property type="evidence" value="ECO:0007669"/>
    <property type="project" value="UniProtKB-KW"/>
</dbReference>
<dbReference type="GO" id="GO:0040029">
    <property type="term" value="P:epigenetic regulation of gene expression"/>
    <property type="evidence" value="ECO:0007669"/>
    <property type="project" value="UniProtKB-ARBA"/>
</dbReference>
<dbReference type="AlphaFoldDB" id="A0A8S1DM09"/>
<feature type="domain" description="C2H2-type" evidence="12">
    <location>
        <begin position="308"/>
        <end position="335"/>
    </location>
</feature>
<dbReference type="Pfam" id="PF13894">
    <property type="entry name" value="zf-C2H2_4"/>
    <property type="match status" value="1"/>
</dbReference>
<dbReference type="FunFam" id="3.30.160.60:FF:000065">
    <property type="entry name" value="B-cell CLL/lymphoma 6, member B"/>
    <property type="match status" value="1"/>
</dbReference>
<keyword evidence="4" id="KW-0677">Repeat</keyword>
<dbReference type="InterPro" id="IPR036236">
    <property type="entry name" value="Znf_C2H2_sf"/>
</dbReference>
<evidence type="ECO:0000313" key="14">
    <source>
        <dbReference type="Proteomes" id="UP000494165"/>
    </source>
</evidence>
<feature type="domain" description="C2H2-type" evidence="12">
    <location>
        <begin position="249"/>
        <end position="277"/>
    </location>
</feature>
<dbReference type="FunFam" id="3.30.160.60:FF:000690">
    <property type="entry name" value="Zinc finger protein 354C"/>
    <property type="match status" value="1"/>
</dbReference>
<evidence type="ECO:0000256" key="10">
    <source>
        <dbReference type="ARBA" id="ARBA00023242"/>
    </source>
</evidence>
<feature type="domain" description="C2H2-type" evidence="12">
    <location>
        <begin position="466"/>
        <end position="490"/>
    </location>
</feature>
<reference evidence="13 14" key="1">
    <citation type="submission" date="2020-04" db="EMBL/GenBank/DDBJ databases">
        <authorList>
            <person name="Alioto T."/>
            <person name="Alioto T."/>
            <person name="Gomez Garrido J."/>
        </authorList>
    </citation>
    <scope>NUCLEOTIDE SEQUENCE [LARGE SCALE GENOMIC DNA]</scope>
</reference>
<dbReference type="Pfam" id="PF00096">
    <property type="entry name" value="zf-C2H2"/>
    <property type="match status" value="9"/>
</dbReference>
<dbReference type="FunFam" id="3.30.160.60:FF:000761">
    <property type="entry name" value="Zinc finger protein 449"/>
    <property type="match status" value="1"/>
</dbReference>
<accession>A0A8S1DM09</accession>
<sequence length="771" mass="89722">MDHAFLCVACNVPFLSSRDRGIHKCFSSFQEDYSRNVKGQKGQRTARSKLLTCEQCKKTYSSHANFLRHVAEPHTHHCKVCNIYFATQRQRLGHGCRPAPQPEGTLPDAPTKFKYQCSKCAKGFVQETNYQEHIAKAHDSFCKTCERYFISARDRISHSCLYKCRHCDFSAKTHTKLQVHIENFHENGIEFECDICKEKFLSKRSLISHIVASGIDHRFIGTYCRICNYDYRTMYSLKLHIQRVHQGVFKCTGCNTSFATKEERKAHYRANHSQKKQEVQCPECPKIISNVHNLQIHINMVHRKLRPHLCQVCGKSYPCKSSLQFHMTMHTGEKKHVCNVCGHAFARIENLKQHMRIHNNVKPFLCDFCPQKFRQAGSLKIHRRIHTGETPYHCHLLTWPWKGVKLPCGRRKKKPEQPKPQSVDDLMKIEVVDVRSLPDFSAEPALPPENVTIEEFNNPITARADFTCSQCHLKFKNYGSYTSHSKKPHTYHCKWCNKNFVNARGEHACAFKCTKCDFRYFKTNGALRSHNRWFHTGDEFLCHDCGAKCPTKLAMRIHYKKIHIKKQSEDERYKTWCSECQRSFSSAFSLMKHKQRMHEGKILCSVCPEAFASKEERRAHVKLVHPSTREKQLFDCPECGKKLSSKAMMQVHVDNIHKKLKPHLCQVCGKAFGVVSHLKLHMMMHTGEKKHVCKVCGHAFARIENLTQHKRIHEDLKPFLCDFCPMKFRQQSSLKSHRRIHTGETPYKCQLCPASFRSKQQLDNHVKFHPS</sequence>
<organism evidence="13 14">
    <name type="scientific">Cloeon dipterum</name>
    <dbReference type="NCBI Taxonomy" id="197152"/>
    <lineage>
        <taxon>Eukaryota</taxon>
        <taxon>Metazoa</taxon>
        <taxon>Ecdysozoa</taxon>
        <taxon>Arthropoda</taxon>
        <taxon>Hexapoda</taxon>
        <taxon>Insecta</taxon>
        <taxon>Pterygota</taxon>
        <taxon>Palaeoptera</taxon>
        <taxon>Ephemeroptera</taxon>
        <taxon>Pisciforma</taxon>
        <taxon>Baetidae</taxon>
        <taxon>Cloeon</taxon>
    </lineage>
</organism>
<dbReference type="GO" id="GO:0003690">
    <property type="term" value="F:double-stranded DNA binding"/>
    <property type="evidence" value="ECO:0007669"/>
    <property type="project" value="UniProtKB-ARBA"/>
</dbReference>
<dbReference type="GO" id="GO:0000785">
    <property type="term" value="C:chromatin"/>
    <property type="evidence" value="ECO:0007669"/>
    <property type="project" value="UniProtKB-ARBA"/>
</dbReference>
<dbReference type="PROSITE" id="PS00028">
    <property type="entry name" value="ZINC_FINGER_C2H2_1"/>
    <property type="match status" value="16"/>
</dbReference>
<dbReference type="GO" id="GO:0003682">
    <property type="term" value="F:chromatin binding"/>
    <property type="evidence" value="ECO:0007669"/>
    <property type="project" value="UniProtKB-ARBA"/>
</dbReference>
<evidence type="ECO:0000256" key="9">
    <source>
        <dbReference type="ARBA" id="ARBA00023163"/>
    </source>
</evidence>
<feature type="domain" description="C2H2-type" evidence="12">
    <location>
        <begin position="115"/>
        <end position="138"/>
    </location>
</feature>
<dbReference type="FunFam" id="3.30.160.60:FF:000193">
    <property type="entry name" value="Zinc finger protein 300"/>
    <property type="match status" value="1"/>
</dbReference>
<dbReference type="PROSITE" id="PS50157">
    <property type="entry name" value="ZINC_FINGER_C2H2_2"/>
    <property type="match status" value="15"/>
</dbReference>
<evidence type="ECO:0000256" key="2">
    <source>
        <dbReference type="ARBA" id="ARBA00006991"/>
    </source>
</evidence>
<dbReference type="InterPro" id="IPR013087">
    <property type="entry name" value="Znf_C2H2_type"/>
</dbReference>
<feature type="domain" description="C2H2-type" evidence="12">
    <location>
        <begin position="747"/>
        <end position="771"/>
    </location>
</feature>
<keyword evidence="10" id="KW-0539">Nucleus</keyword>
<feature type="domain" description="C2H2-type" evidence="12">
    <location>
        <begin position="575"/>
        <end position="601"/>
    </location>
</feature>
<evidence type="ECO:0000259" key="12">
    <source>
        <dbReference type="PROSITE" id="PS50157"/>
    </source>
</evidence>
<dbReference type="SUPFAM" id="SSF57667">
    <property type="entry name" value="beta-beta-alpha zinc fingers"/>
    <property type="match status" value="8"/>
</dbReference>
<feature type="domain" description="C2H2-type" evidence="12">
    <location>
        <begin position="602"/>
        <end position="630"/>
    </location>
</feature>
<evidence type="ECO:0000256" key="7">
    <source>
        <dbReference type="ARBA" id="ARBA00023015"/>
    </source>
</evidence>
<keyword evidence="14" id="KW-1185">Reference proteome</keyword>
<proteinExistence type="inferred from homology"/>
<evidence type="ECO:0000256" key="11">
    <source>
        <dbReference type="PROSITE-ProRule" id="PRU00042"/>
    </source>
</evidence>
<keyword evidence="6" id="KW-0862">Zinc</keyword>
<evidence type="ECO:0000256" key="4">
    <source>
        <dbReference type="ARBA" id="ARBA00022737"/>
    </source>
</evidence>
<dbReference type="PANTHER" id="PTHR24406">
    <property type="entry name" value="TRANSCRIPTIONAL REPRESSOR CTCFL-RELATED"/>
    <property type="match status" value="1"/>
</dbReference>
<evidence type="ECO:0000256" key="1">
    <source>
        <dbReference type="ARBA" id="ARBA00004123"/>
    </source>
</evidence>
<dbReference type="InterPro" id="IPR050888">
    <property type="entry name" value="ZnF_C2H2-type_TF"/>
</dbReference>
<comment type="caution">
    <text evidence="13">The sequence shown here is derived from an EMBL/GenBank/DDBJ whole genome shotgun (WGS) entry which is preliminary data.</text>
</comment>
<comment type="similarity">
    <text evidence="2">Belongs to the krueppel C2H2-type zinc-finger protein family.</text>
</comment>
<keyword evidence="9" id="KW-0804">Transcription</keyword>
<protein>
    <recommendedName>
        <fullName evidence="12">C2H2-type domain-containing protein</fullName>
    </recommendedName>
</protein>
<evidence type="ECO:0000313" key="13">
    <source>
        <dbReference type="EMBL" id="CAB3382072.1"/>
    </source>
</evidence>
<feature type="domain" description="C2H2-type" evidence="12">
    <location>
        <begin position="51"/>
        <end position="75"/>
    </location>
</feature>
<keyword evidence="5 11" id="KW-0863">Zinc-finger</keyword>
<dbReference type="SMART" id="SM00355">
    <property type="entry name" value="ZnF_C2H2"/>
    <property type="match status" value="20"/>
</dbReference>
<dbReference type="EMBL" id="CADEPI010000256">
    <property type="protein sequence ID" value="CAB3382072.1"/>
    <property type="molecule type" value="Genomic_DNA"/>
</dbReference>
<feature type="domain" description="C2H2-type" evidence="12">
    <location>
        <begin position="691"/>
        <end position="718"/>
    </location>
</feature>
<gene>
    <name evidence="13" type="ORF">CLODIP_2_CD13180</name>
</gene>
<feature type="domain" description="C2H2-type" evidence="12">
    <location>
        <begin position="364"/>
        <end position="391"/>
    </location>
</feature>
<feature type="domain" description="C2H2-type" evidence="12">
    <location>
        <begin position="336"/>
        <end position="363"/>
    </location>
</feature>
<dbReference type="FunFam" id="3.30.160.60:FF:001370">
    <property type="entry name" value="Zinc finger protein"/>
    <property type="match status" value="2"/>
</dbReference>
<feature type="domain" description="C2H2-type" evidence="12">
    <location>
        <begin position="279"/>
        <end position="307"/>
    </location>
</feature>
<dbReference type="FunFam" id="3.30.160.60:FF:001290">
    <property type="entry name" value="Zinc finger 45-like"/>
    <property type="match status" value="1"/>
</dbReference>
<feature type="domain" description="C2H2-type" evidence="12">
    <location>
        <begin position="634"/>
        <end position="662"/>
    </location>
</feature>
<comment type="subcellular location">
    <subcellularLocation>
        <location evidence="1">Nucleus</location>
    </subcellularLocation>
</comment>
<evidence type="ECO:0000256" key="6">
    <source>
        <dbReference type="ARBA" id="ARBA00022833"/>
    </source>
</evidence>
<keyword evidence="3" id="KW-0479">Metal-binding</keyword>
<feature type="domain" description="C2H2-type" evidence="12">
    <location>
        <begin position="719"/>
        <end position="746"/>
    </location>
</feature>
<name>A0A8S1DM09_9INSE</name>
<dbReference type="Proteomes" id="UP000494165">
    <property type="component" value="Unassembled WGS sequence"/>
</dbReference>
<keyword evidence="7" id="KW-0805">Transcription regulation</keyword>
<keyword evidence="8" id="KW-0238">DNA-binding</keyword>
<dbReference type="OrthoDB" id="6077919at2759"/>
<evidence type="ECO:0000256" key="5">
    <source>
        <dbReference type="ARBA" id="ARBA00022771"/>
    </source>
</evidence>
<evidence type="ECO:0000256" key="3">
    <source>
        <dbReference type="ARBA" id="ARBA00022723"/>
    </source>
</evidence>
<dbReference type="GO" id="GO:0005634">
    <property type="term" value="C:nucleus"/>
    <property type="evidence" value="ECO:0007669"/>
    <property type="project" value="UniProtKB-SubCell"/>
</dbReference>
<evidence type="ECO:0000256" key="8">
    <source>
        <dbReference type="ARBA" id="ARBA00023125"/>
    </source>
</evidence>